<evidence type="ECO:0008006" key="3">
    <source>
        <dbReference type="Google" id="ProtNLM"/>
    </source>
</evidence>
<dbReference type="Proteomes" id="UP000315440">
    <property type="component" value="Unassembled WGS sequence"/>
</dbReference>
<organism evidence="1 2">
    <name type="scientific">Pseudobythopirellula maris</name>
    <dbReference type="NCBI Taxonomy" id="2527991"/>
    <lineage>
        <taxon>Bacteria</taxon>
        <taxon>Pseudomonadati</taxon>
        <taxon>Planctomycetota</taxon>
        <taxon>Planctomycetia</taxon>
        <taxon>Pirellulales</taxon>
        <taxon>Lacipirellulaceae</taxon>
        <taxon>Pseudobythopirellula</taxon>
    </lineage>
</organism>
<keyword evidence="2" id="KW-1185">Reference proteome</keyword>
<reference evidence="1 2" key="1">
    <citation type="submission" date="2019-02" db="EMBL/GenBank/DDBJ databases">
        <title>Deep-cultivation of Planctomycetes and their phenomic and genomic characterization uncovers novel biology.</title>
        <authorList>
            <person name="Wiegand S."/>
            <person name="Jogler M."/>
            <person name="Boedeker C."/>
            <person name="Pinto D."/>
            <person name="Vollmers J."/>
            <person name="Rivas-Marin E."/>
            <person name="Kohn T."/>
            <person name="Peeters S.H."/>
            <person name="Heuer A."/>
            <person name="Rast P."/>
            <person name="Oberbeckmann S."/>
            <person name="Bunk B."/>
            <person name="Jeske O."/>
            <person name="Meyerdierks A."/>
            <person name="Storesund J.E."/>
            <person name="Kallscheuer N."/>
            <person name="Luecker S."/>
            <person name="Lage O.M."/>
            <person name="Pohl T."/>
            <person name="Merkel B.J."/>
            <person name="Hornburger P."/>
            <person name="Mueller R.-W."/>
            <person name="Bruemmer F."/>
            <person name="Labrenz M."/>
            <person name="Spormann A.M."/>
            <person name="Op Den Camp H."/>
            <person name="Overmann J."/>
            <person name="Amann R."/>
            <person name="Jetten M.S.M."/>
            <person name="Mascher T."/>
            <person name="Medema M.H."/>
            <person name="Devos D.P."/>
            <person name="Kaster A.-K."/>
            <person name="Ovreas L."/>
            <person name="Rohde M."/>
            <person name="Galperin M.Y."/>
            <person name="Jogler C."/>
        </authorList>
    </citation>
    <scope>NUCLEOTIDE SEQUENCE [LARGE SCALE GENOMIC DNA]</scope>
    <source>
        <strain evidence="1 2">Mal64</strain>
    </source>
</reference>
<proteinExistence type="predicted"/>
<dbReference type="EMBL" id="SJPQ01000001">
    <property type="protein sequence ID" value="TWT90359.1"/>
    <property type="molecule type" value="Genomic_DNA"/>
</dbReference>
<evidence type="ECO:0000313" key="1">
    <source>
        <dbReference type="EMBL" id="TWT90359.1"/>
    </source>
</evidence>
<accession>A0A5C5ZS89</accession>
<comment type="caution">
    <text evidence="1">The sequence shown here is derived from an EMBL/GenBank/DDBJ whole genome shotgun (WGS) entry which is preliminary data.</text>
</comment>
<protein>
    <recommendedName>
        <fullName evidence="3">Transposase DDE domain-containing protein</fullName>
    </recommendedName>
</protein>
<dbReference type="AlphaFoldDB" id="A0A5C5ZS89"/>
<name>A0A5C5ZS89_9BACT</name>
<sequence length="55" mass="6410">MTPRRLKKNGYGRRWFVESFMSGLKRTTGSMLQARHDACMFTEAAIRVLAYALQR</sequence>
<gene>
    <name evidence="1" type="ORF">Mal64_07480</name>
</gene>
<evidence type="ECO:0000313" key="2">
    <source>
        <dbReference type="Proteomes" id="UP000315440"/>
    </source>
</evidence>